<dbReference type="AlphaFoldDB" id="A0A9X0A3Z8"/>
<organism evidence="1 2">
    <name type="scientific">Desmophyllum pertusum</name>
    <dbReference type="NCBI Taxonomy" id="174260"/>
    <lineage>
        <taxon>Eukaryota</taxon>
        <taxon>Metazoa</taxon>
        <taxon>Cnidaria</taxon>
        <taxon>Anthozoa</taxon>
        <taxon>Hexacorallia</taxon>
        <taxon>Scleractinia</taxon>
        <taxon>Caryophylliina</taxon>
        <taxon>Caryophylliidae</taxon>
        <taxon>Desmophyllum</taxon>
    </lineage>
</organism>
<accession>A0A9X0A3Z8</accession>
<dbReference type="Proteomes" id="UP001163046">
    <property type="component" value="Unassembled WGS sequence"/>
</dbReference>
<dbReference type="EMBL" id="MU825399">
    <property type="protein sequence ID" value="KAJ7393051.1"/>
    <property type="molecule type" value="Genomic_DNA"/>
</dbReference>
<keyword evidence="2" id="KW-1185">Reference proteome</keyword>
<evidence type="ECO:0000313" key="2">
    <source>
        <dbReference type="Proteomes" id="UP001163046"/>
    </source>
</evidence>
<gene>
    <name evidence="1" type="ORF">OS493_008347</name>
</gene>
<protein>
    <submittedName>
        <fullName evidence="1">Uncharacterized protein</fullName>
    </submittedName>
</protein>
<evidence type="ECO:0000313" key="1">
    <source>
        <dbReference type="EMBL" id="KAJ7393051.1"/>
    </source>
</evidence>
<name>A0A9X0A3Z8_9CNID</name>
<sequence length="125" mass="14236">MKTTHRRLAEHGSQLAMPHWIACCRSSNKSSRFIPYVLCMHTPRKGCCQFNASSTHAWGSELLKKFIQSRDQSPACDIYHSPDWLRTSGTTTAVNEPNTTATHSRAIFSIHLYNSIEEINKMKIK</sequence>
<proteinExistence type="predicted"/>
<comment type="caution">
    <text evidence="1">The sequence shown here is derived from an EMBL/GenBank/DDBJ whole genome shotgun (WGS) entry which is preliminary data.</text>
</comment>
<reference evidence="1" key="1">
    <citation type="submission" date="2023-01" db="EMBL/GenBank/DDBJ databases">
        <title>Genome assembly of the deep-sea coral Lophelia pertusa.</title>
        <authorList>
            <person name="Herrera S."/>
            <person name="Cordes E."/>
        </authorList>
    </citation>
    <scope>NUCLEOTIDE SEQUENCE</scope>
    <source>
        <strain evidence="1">USNM1676648</strain>
        <tissue evidence="1">Polyp</tissue>
    </source>
</reference>